<name>A0ABU2S6D7_9ACTN</name>
<keyword evidence="5" id="KW-0732">Signal</keyword>
<reference evidence="7" key="1">
    <citation type="submission" date="2023-07" db="EMBL/GenBank/DDBJ databases">
        <title>30 novel species of actinomycetes from the DSMZ collection.</title>
        <authorList>
            <person name="Nouioui I."/>
        </authorList>
    </citation>
    <scope>NUCLEOTIDE SEQUENCE [LARGE SCALE GENOMIC DNA]</scope>
    <source>
        <strain evidence="7">DSM 41886</strain>
    </source>
</reference>
<dbReference type="CDD" id="cd08981">
    <property type="entry name" value="GH43_Bt1873-like"/>
    <property type="match status" value="1"/>
</dbReference>
<dbReference type="InterPro" id="IPR006710">
    <property type="entry name" value="Glyco_hydro_43"/>
</dbReference>
<comment type="similarity">
    <text evidence="1 4">Belongs to the glycosyl hydrolase 43 family.</text>
</comment>
<accession>A0ABU2S6D7</accession>
<dbReference type="PANTHER" id="PTHR42812">
    <property type="entry name" value="BETA-XYLOSIDASE"/>
    <property type="match status" value="1"/>
</dbReference>
<keyword evidence="7" id="KW-1185">Reference proteome</keyword>
<dbReference type="SUPFAM" id="SSF75005">
    <property type="entry name" value="Arabinanase/levansucrase/invertase"/>
    <property type="match status" value="1"/>
</dbReference>
<evidence type="ECO:0000256" key="4">
    <source>
        <dbReference type="RuleBase" id="RU361187"/>
    </source>
</evidence>
<proteinExistence type="inferred from homology"/>
<dbReference type="InterPro" id="IPR051795">
    <property type="entry name" value="Glycosyl_Hydrlase_43"/>
</dbReference>
<dbReference type="Pfam" id="PF04616">
    <property type="entry name" value="Glyco_hydro_43"/>
    <property type="match status" value="1"/>
</dbReference>
<gene>
    <name evidence="6" type="ORF">RM779_18320</name>
</gene>
<evidence type="ECO:0000256" key="3">
    <source>
        <dbReference type="ARBA" id="ARBA00023295"/>
    </source>
</evidence>
<dbReference type="RefSeq" id="WP_311618792.1">
    <property type="nucleotide sequence ID" value="NZ_JAVREV010000009.1"/>
</dbReference>
<organism evidence="6 7">
    <name type="scientific">Streptomyces johnsoniae</name>
    <dbReference type="NCBI Taxonomy" id="3075532"/>
    <lineage>
        <taxon>Bacteria</taxon>
        <taxon>Bacillati</taxon>
        <taxon>Actinomycetota</taxon>
        <taxon>Actinomycetes</taxon>
        <taxon>Kitasatosporales</taxon>
        <taxon>Streptomycetaceae</taxon>
        <taxon>Streptomyces</taxon>
    </lineage>
</organism>
<protein>
    <submittedName>
        <fullName evidence="6">Glycoside hydrolase family 43 protein</fullName>
    </submittedName>
</protein>
<sequence>MTPVGRRTVIGAAGAAAAAAAAGPGATAAAAAADTAPAGPPPPRGLRLPELWAHDPFIVAHRRHGHYFLYLRNRPEATGIPGTGTLLYRSRDLVTWQGPWSVFTVPDGAWAADGGWAPEVHHHAGKWYLFLTLHDEEQTLAEPPDVLIRTYRRGTSVAVADSPYGPFRLLDPGRPHTPDTFMSLDGTLFVEDGEPWLVYAHEWIQRLDGTMEAIRLRPDLSGTTGEPVHLFRASGAPWLETRLATDEAALPPYVTDGPQLFRSRTGDLLMLWSTYLGPAGTQGYVQTQARSRSGTLAGPWDLLPVLVGDNAGHGMPFRTFEGTLMLVLHRPFGSPDSRAKLYELHDAGDRFTLGRRRKDLDGGD</sequence>
<feature type="signal peptide" evidence="5">
    <location>
        <begin position="1"/>
        <end position="28"/>
    </location>
</feature>
<dbReference type="InterPro" id="IPR023296">
    <property type="entry name" value="Glyco_hydro_beta-prop_sf"/>
</dbReference>
<dbReference type="PROSITE" id="PS51318">
    <property type="entry name" value="TAT"/>
    <property type="match status" value="1"/>
</dbReference>
<keyword evidence="3 4" id="KW-0326">Glycosidase</keyword>
<feature type="chain" id="PRO_5045803792" evidence="5">
    <location>
        <begin position="29"/>
        <end position="364"/>
    </location>
</feature>
<evidence type="ECO:0000313" key="6">
    <source>
        <dbReference type="EMBL" id="MDT0444542.1"/>
    </source>
</evidence>
<comment type="caution">
    <text evidence="6">The sequence shown here is derived from an EMBL/GenBank/DDBJ whole genome shotgun (WGS) entry which is preliminary data.</text>
</comment>
<dbReference type="GO" id="GO:0016787">
    <property type="term" value="F:hydrolase activity"/>
    <property type="evidence" value="ECO:0007669"/>
    <property type="project" value="UniProtKB-KW"/>
</dbReference>
<evidence type="ECO:0000256" key="1">
    <source>
        <dbReference type="ARBA" id="ARBA00009865"/>
    </source>
</evidence>
<dbReference type="InterPro" id="IPR006311">
    <property type="entry name" value="TAT_signal"/>
</dbReference>
<keyword evidence="2 4" id="KW-0378">Hydrolase</keyword>
<dbReference type="Gene3D" id="2.115.10.20">
    <property type="entry name" value="Glycosyl hydrolase domain, family 43"/>
    <property type="match status" value="1"/>
</dbReference>
<dbReference type="PANTHER" id="PTHR42812:SF14">
    <property type="entry name" value="SECRETED PROTEIN"/>
    <property type="match status" value="1"/>
</dbReference>
<dbReference type="EMBL" id="JAVREV010000009">
    <property type="protein sequence ID" value="MDT0444542.1"/>
    <property type="molecule type" value="Genomic_DNA"/>
</dbReference>
<evidence type="ECO:0000256" key="2">
    <source>
        <dbReference type="ARBA" id="ARBA00022801"/>
    </source>
</evidence>
<dbReference type="Proteomes" id="UP001183615">
    <property type="component" value="Unassembled WGS sequence"/>
</dbReference>
<evidence type="ECO:0000256" key="5">
    <source>
        <dbReference type="SAM" id="SignalP"/>
    </source>
</evidence>
<evidence type="ECO:0000313" key="7">
    <source>
        <dbReference type="Proteomes" id="UP001183615"/>
    </source>
</evidence>